<dbReference type="RefSeq" id="WP_167950891.1">
    <property type="nucleotide sequence ID" value="NZ_BAAAPQ010000003.1"/>
</dbReference>
<organism evidence="2 3">
    <name type="scientific">Brevibacterium marinum</name>
    <dbReference type="NCBI Taxonomy" id="418643"/>
    <lineage>
        <taxon>Bacteria</taxon>
        <taxon>Bacillati</taxon>
        <taxon>Actinomycetota</taxon>
        <taxon>Actinomycetes</taxon>
        <taxon>Micrococcales</taxon>
        <taxon>Brevibacteriaceae</taxon>
        <taxon>Brevibacterium</taxon>
    </lineage>
</organism>
<gene>
    <name evidence="2" type="ORF">BKA07_002169</name>
</gene>
<dbReference type="Proteomes" id="UP000576792">
    <property type="component" value="Unassembled WGS sequence"/>
</dbReference>
<comment type="caution">
    <text evidence="2">The sequence shown here is derived from an EMBL/GenBank/DDBJ whole genome shotgun (WGS) entry which is preliminary data.</text>
</comment>
<reference evidence="2 3" key="1">
    <citation type="submission" date="2020-03" db="EMBL/GenBank/DDBJ databases">
        <title>Sequencing the genomes of 1000 actinobacteria strains.</title>
        <authorList>
            <person name="Klenk H.-P."/>
        </authorList>
    </citation>
    <scope>NUCLEOTIDE SEQUENCE [LARGE SCALE GENOMIC DNA]</scope>
    <source>
        <strain evidence="2 3">DSM 18964</strain>
    </source>
</reference>
<evidence type="ECO:0000256" key="1">
    <source>
        <dbReference type="SAM" id="MobiDB-lite"/>
    </source>
</evidence>
<dbReference type="EMBL" id="JAATJN010000001">
    <property type="protein sequence ID" value="NJC57134.1"/>
    <property type="molecule type" value="Genomic_DNA"/>
</dbReference>
<evidence type="ECO:0000313" key="2">
    <source>
        <dbReference type="EMBL" id="NJC57134.1"/>
    </source>
</evidence>
<protein>
    <submittedName>
        <fullName evidence="2">Uncharacterized protein</fullName>
    </submittedName>
</protein>
<accession>A0A846RSU0</accession>
<proteinExistence type="predicted"/>
<name>A0A846RSU0_9MICO</name>
<feature type="compositionally biased region" description="Low complexity" evidence="1">
    <location>
        <begin position="33"/>
        <end position="47"/>
    </location>
</feature>
<feature type="region of interest" description="Disordered" evidence="1">
    <location>
        <begin position="1"/>
        <end position="47"/>
    </location>
</feature>
<evidence type="ECO:0000313" key="3">
    <source>
        <dbReference type="Proteomes" id="UP000576792"/>
    </source>
</evidence>
<dbReference type="AlphaFoldDB" id="A0A846RSU0"/>
<sequence length="47" mass="4898">MTLRPHPEEAPTAAAPERRRRRPRSADGGGPGVPTVAAPEVPTVAIT</sequence>
<keyword evidence="3" id="KW-1185">Reference proteome</keyword>